<dbReference type="Proteomes" id="UP001595916">
    <property type="component" value="Unassembled WGS sequence"/>
</dbReference>
<reference evidence="2" key="1">
    <citation type="journal article" date="2019" name="Int. J. Syst. Evol. Microbiol.">
        <title>The Global Catalogue of Microorganisms (GCM) 10K type strain sequencing project: providing services to taxonomists for standard genome sequencing and annotation.</title>
        <authorList>
            <consortium name="The Broad Institute Genomics Platform"/>
            <consortium name="The Broad Institute Genome Sequencing Center for Infectious Disease"/>
            <person name="Wu L."/>
            <person name="Ma J."/>
        </authorList>
    </citation>
    <scope>NUCLEOTIDE SEQUENCE [LARGE SCALE GENOMIC DNA]</scope>
    <source>
        <strain evidence="2">CCUG 46385</strain>
    </source>
</reference>
<name>A0ABV9QHS2_9FIRM</name>
<proteinExistence type="predicted"/>
<dbReference type="RefSeq" id="WP_379786992.1">
    <property type="nucleotide sequence ID" value="NZ_JBHSHL010000003.1"/>
</dbReference>
<accession>A0ABV9QHS2</accession>
<protein>
    <submittedName>
        <fullName evidence="1">Uncharacterized protein</fullName>
    </submittedName>
</protein>
<keyword evidence="2" id="KW-1185">Reference proteome</keyword>
<evidence type="ECO:0000313" key="2">
    <source>
        <dbReference type="Proteomes" id="UP001595916"/>
    </source>
</evidence>
<comment type="caution">
    <text evidence="1">The sequence shown here is derived from an EMBL/GenBank/DDBJ whole genome shotgun (WGS) entry which is preliminary data.</text>
</comment>
<organism evidence="1 2">
    <name type="scientific">Filifactor villosus</name>
    <dbReference type="NCBI Taxonomy" id="29374"/>
    <lineage>
        <taxon>Bacteria</taxon>
        <taxon>Bacillati</taxon>
        <taxon>Bacillota</taxon>
        <taxon>Clostridia</taxon>
        <taxon>Peptostreptococcales</taxon>
        <taxon>Filifactoraceae</taxon>
        <taxon>Filifactor</taxon>
    </lineage>
</organism>
<dbReference type="EMBL" id="JBHSHL010000003">
    <property type="protein sequence ID" value="MFC4803552.1"/>
    <property type="molecule type" value="Genomic_DNA"/>
</dbReference>
<evidence type="ECO:0000313" key="1">
    <source>
        <dbReference type="EMBL" id="MFC4803552.1"/>
    </source>
</evidence>
<gene>
    <name evidence="1" type="ORF">ACFO4R_00505</name>
</gene>
<sequence length="55" mass="6140">MIDKNEQLKVILYKRRTTSLADMEDAGRLHPSETSYTAVQNGLTEETCKVGPWGG</sequence>